<dbReference type="Proteomes" id="UP000050794">
    <property type="component" value="Unassembled WGS sequence"/>
</dbReference>
<organism evidence="2 3">
    <name type="scientific">Toxocara canis</name>
    <name type="common">Canine roundworm</name>
    <dbReference type="NCBI Taxonomy" id="6265"/>
    <lineage>
        <taxon>Eukaryota</taxon>
        <taxon>Metazoa</taxon>
        <taxon>Ecdysozoa</taxon>
        <taxon>Nematoda</taxon>
        <taxon>Chromadorea</taxon>
        <taxon>Rhabditida</taxon>
        <taxon>Spirurina</taxon>
        <taxon>Ascaridomorpha</taxon>
        <taxon>Ascaridoidea</taxon>
        <taxon>Toxocaridae</taxon>
        <taxon>Toxocara</taxon>
    </lineage>
</organism>
<dbReference type="AlphaFoldDB" id="A0A183VFA3"/>
<evidence type="ECO:0000313" key="2">
    <source>
        <dbReference type="Proteomes" id="UP000050794"/>
    </source>
</evidence>
<proteinExistence type="predicted"/>
<reference evidence="3" key="1">
    <citation type="submission" date="2016-06" db="UniProtKB">
        <authorList>
            <consortium name="WormBaseParasite"/>
        </authorList>
    </citation>
    <scope>IDENTIFICATION</scope>
</reference>
<dbReference type="EMBL" id="UYWY01026886">
    <property type="protein sequence ID" value="VDM50745.1"/>
    <property type="molecule type" value="Genomic_DNA"/>
</dbReference>
<evidence type="ECO:0000313" key="1">
    <source>
        <dbReference type="EMBL" id="VDM50745.1"/>
    </source>
</evidence>
<evidence type="ECO:0000313" key="3">
    <source>
        <dbReference type="WBParaSite" id="TCNE_0001942701-mRNA-1"/>
    </source>
</evidence>
<sequence length="85" mass="9283">MKLLTAMFGRLVEILSANQRESPSVSPVPRLYSALTNVLNNDRSKEKAKTVVIIGLAYAARGRGTAIADDDFVMEIIMLSSIQNT</sequence>
<keyword evidence="2" id="KW-1185">Reference proteome</keyword>
<reference evidence="1 2" key="2">
    <citation type="submission" date="2018-11" db="EMBL/GenBank/DDBJ databases">
        <authorList>
            <consortium name="Pathogen Informatics"/>
        </authorList>
    </citation>
    <scope>NUCLEOTIDE SEQUENCE [LARGE SCALE GENOMIC DNA]</scope>
</reference>
<dbReference type="WBParaSite" id="TCNE_0001942701-mRNA-1">
    <property type="protein sequence ID" value="TCNE_0001942701-mRNA-1"/>
    <property type="gene ID" value="TCNE_0001942701"/>
</dbReference>
<protein>
    <submittedName>
        <fullName evidence="3">DNA polymerase V</fullName>
    </submittedName>
</protein>
<name>A0A183VFA3_TOXCA</name>
<accession>A0A183VFA3</accession>
<gene>
    <name evidence="1" type="ORF">TCNE_LOCUS19424</name>
</gene>